<feature type="domain" description="ABC transmembrane type-1" evidence="10">
    <location>
        <begin position="1"/>
        <end position="50"/>
    </location>
</feature>
<evidence type="ECO:0000256" key="4">
    <source>
        <dbReference type="ARBA" id="ARBA00022741"/>
    </source>
</evidence>
<feature type="domain" description="ABC transporter" evidence="9">
    <location>
        <begin position="84"/>
        <end position="320"/>
    </location>
</feature>
<proteinExistence type="predicted"/>
<dbReference type="SUPFAM" id="SSF90123">
    <property type="entry name" value="ABC transporter transmembrane region"/>
    <property type="match status" value="1"/>
</dbReference>
<evidence type="ECO:0000256" key="3">
    <source>
        <dbReference type="ARBA" id="ARBA00022692"/>
    </source>
</evidence>
<feature type="transmembrane region" description="Helical" evidence="8">
    <location>
        <begin position="27"/>
        <end position="48"/>
    </location>
</feature>
<dbReference type="SUPFAM" id="SSF52540">
    <property type="entry name" value="P-loop containing nucleoside triphosphate hydrolases"/>
    <property type="match status" value="1"/>
</dbReference>
<reference evidence="11 12" key="1">
    <citation type="journal article" date="2008" name="Nature">
        <title>The genome of the choanoflagellate Monosiga brevicollis and the origin of metazoans.</title>
        <authorList>
            <consortium name="JGI Sequencing"/>
            <person name="King N."/>
            <person name="Westbrook M.J."/>
            <person name="Young S.L."/>
            <person name="Kuo A."/>
            <person name="Abedin M."/>
            <person name="Chapman J."/>
            <person name="Fairclough S."/>
            <person name="Hellsten U."/>
            <person name="Isogai Y."/>
            <person name="Letunic I."/>
            <person name="Marr M."/>
            <person name="Pincus D."/>
            <person name="Putnam N."/>
            <person name="Rokas A."/>
            <person name="Wright K.J."/>
            <person name="Zuzow R."/>
            <person name="Dirks W."/>
            <person name="Good M."/>
            <person name="Goodstein D."/>
            <person name="Lemons D."/>
            <person name="Li W."/>
            <person name="Lyons J.B."/>
            <person name="Morris A."/>
            <person name="Nichols S."/>
            <person name="Richter D.J."/>
            <person name="Salamov A."/>
            <person name="Bork P."/>
            <person name="Lim W.A."/>
            <person name="Manning G."/>
            <person name="Miller W.T."/>
            <person name="McGinnis W."/>
            <person name="Shapiro H."/>
            <person name="Tjian R."/>
            <person name="Grigoriev I.V."/>
            <person name="Rokhsar D."/>
        </authorList>
    </citation>
    <scope>NUCLEOTIDE SEQUENCE [LARGE SCALE GENOMIC DNA]</scope>
    <source>
        <strain evidence="12">MX1 / ATCC 50154</strain>
    </source>
</reference>
<dbReference type="PROSITE" id="PS00211">
    <property type="entry name" value="ABC_TRANSPORTER_1"/>
    <property type="match status" value="1"/>
</dbReference>
<dbReference type="InterPro" id="IPR011527">
    <property type="entry name" value="ABC1_TM_dom"/>
</dbReference>
<dbReference type="Gene3D" id="1.20.1560.10">
    <property type="entry name" value="ABC transporter type 1, transmembrane domain"/>
    <property type="match status" value="1"/>
</dbReference>
<name>A9VCC5_MONBE</name>
<dbReference type="STRING" id="81824.A9VCC5"/>
<evidence type="ECO:0000256" key="8">
    <source>
        <dbReference type="SAM" id="Phobius"/>
    </source>
</evidence>
<dbReference type="AlphaFoldDB" id="A9VCC5"/>
<dbReference type="CDD" id="cd03249">
    <property type="entry name" value="ABC_MTABC3_MDL1_MDL2"/>
    <property type="match status" value="1"/>
</dbReference>
<dbReference type="PANTHER" id="PTHR43394">
    <property type="entry name" value="ATP-DEPENDENT PERMEASE MDL1, MITOCHONDRIAL"/>
    <property type="match status" value="1"/>
</dbReference>
<dbReference type="eggNOG" id="KOG0058">
    <property type="taxonomic scope" value="Eukaryota"/>
</dbReference>
<accession>A9VCC5</accession>
<keyword evidence="4" id="KW-0547">Nucleotide-binding</keyword>
<evidence type="ECO:0000256" key="5">
    <source>
        <dbReference type="ARBA" id="ARBA00022840"/>
    </source>
</evidence>
<dbReference type="FunFam" id="3.40.50.300:FF:000403">
    <property type="entry name" value="ATP-binding cassette sub-family B member 8, mitochondrial"/>
    <property type="match status" value="1"/>
</dbReference>
<gene>
    <name evidence="11" type="ORF">MONBRDRAFT_12463</name>
</gene>
<dbReference type="InterPro" id="IPR039421">
    <property type="entry name" value="Type_1_exporter"/>
</dbReference>
<dbReference type="InParanoid" id="A9VCC5"/>
<dbReference type="EMBL" id="CH991580">
    <property type="protein sequence ID" value="EDQ84875.1"/>
    <property type="molecule type" value="Genomic_DNA"/>
</dbReference>
<evidence type="ECO:0000256" key="6">
    <source>
        <dbReference type="ARBA" id="ARBA00022989"/>
    </source>
</evidence>
<comment type="subcellular location">
    <subcellularLocation>
        <location evidence="1">Mitochondrion inner membrane</location>
        <topology evidence="1">Multi-pass membrane protein</topology>
    </subcellularLocation>
</comment>
<evidence type="ECO:0000256" key="2">
    <source>
        <dbReference type="ARBA" id="ARBA00022448"/>
    </source>
</evidence>
<dbReference type="InterPro" id="IPR003593">
    <property type="entry name" value="AAA+_ATPase"/>
</dbReference>
<dbReference type="GO" id="GO:0016887">
    <property type="term" value="F:ATP hydrolysis activity"/>
    <property type="evidence" value="ECO:0007669"/>
    <property type="project" value="InterPro"/>
</dbReference>
<dbReference type="RefSeq" id="XP_001750376.1">
    <property type="nucleotide sequence ID" value="XM_001750324.1"/>
</dbReference>
<evidence type="ECO:0000313" key="11">
    <source>
        <dbReference type="EMBL" id="EDQ84875.1"/>
    </source>
</evidence>
<dbReference type="KEGG" id="mbr:MONBRDRAFT_12463"/>
<dbReference type="OMA" id="APIWVRR"/>
<dbReference type="GeneID" id="5895607"/>
<dbReference type="PROSITE" id="PS50929">
    <property type="entry name" value="ABC_TM1F"/>
    <property type="match status" value="1"/>
</dbReference>
<sequence length="342" mass="37157">MAVLLVVWYGGMQVVRGHITSGLLAGYLLYSLQVAMALGFLSSLFGDFMQAVGASIRIFQLMDAVPEIGIEGGIVPKLPADAPLILDKVDFRYPARADTQVLHEVSVTIAPGSIVALVGPSGGGKSTLVGLLERWYSPTKGKVTLGGVDLRDIDPAWLHHHMALVGQEPVLFAMSIRENIKYGRATATDEEVEAAARMANAHDFIQSFEEGYDTMVGERGVRLSGGQKQRVAIARALLVQPEILLLDEATSALDAESEHEVQTALDRAMMGRTVIVIAHRLSTIRNANVILVVQKGRIVEQGTHEELLRARGTYCDLVQRQLQVRALAANTIHRPIMPEQPS</sequence>
<dbReference type="InterPro" id="IPR027417">
    <property type="entry name" value="P-loop_NTPase"/>
</dbReference>
<keyword evidence="5" id="KW-0067">ATP-binding</keyword>
<dbReference type="Gene3D" id="3.40.50.300">
    <property type="entry name" value="P-loop containing nucleotide triphosphate hydrolases"/>
    <property type="match status" value="1"/>
</dbReference>
<dbReference type="Proteomes" id="UP000001357">
    <property type="component" value="Unassembled WGS sequence"/>
</dbReference>
<protein>
    <recommendedName>
        <fullName evidence="13">ABC transporter domain-containing protein</fullName>
    </recommendedName>
</protein>
<keyword evidence="3 8" id="KW-0812">Transmembrane</keyword>
<dbReference type="InterPro" id="IPR036640">
    <property type="entry name" value="ABC1_TM_sf"/>
</dbReference>
<keyword evidence="7 8" id="KW-0472">Membrane</keyword>
<keyword evidence="6 8" id="KW-1133">Transmembrane helix</keyword>
<evidence type="ECO:0000259" key="9">
    <source>
        <dbReference type="PROSITE" id="PS50893"/>
    </source>
</evidence>
<dbReference type="InterPro" id="IPR017871">
    <property type="entry name" value="ABC_transporter-like_CS"/>
</dbReference>
<dbReference type="PANTHER" id="PTHR43394:SF1">
    <property type="entry name" value="ATP-BINDING CASSETTE SUB-FAMILY B MEMBER 10, MITOCHONDRIAL"/>
    <property type="match status" value="1"/>
</dbReference>
<dbReference type="SMART" id="SM00382">
    <property type="entry name" value="AAA"/>
    <property type="match status" value="1"/>
</dbReference>
<evidence type="ECO:0000313" key="12">
    <source>
        <dbReference type="Proteomes" id="UP000001357"/>
    </source>
</evidence>
<dbReference type="GO" id="GO:0140359">
    <property type="term" value="F:ABC-type transporter activity"/>
    <property type="evidence" value="ECO:0007669"/>
    <property type="project" value="InterPro"/>
</dbReference>
<keyword evidence="12" id="KW-1185">Reference proteome</keyword>
<evidence type="ECO:0008006" key="13">
    <source>
        <dbReference type="Google" id="ProtNLM"/>
    </source>
</evidence>
<evidence type="ECO:0000259" key="10">
    <source>
        <dbReference type="PROSITE" id="PS50929"/>
    </source>
</evidence>
<dbReference type="GO" id="GO:0005743">
    <property type="term" value="C:mitochondrial inner membrane"/>
    <property type="evidence" value="ECO:0007669"/>
    <property type="project" value="UniProtKB-SubCell"/>
</dbReference>
<dbReference type="PROSITE" id="PS50893">
    <property type="entry name" value="ABC_TRANSPORTER_2"/>
    <property type="match status" value="1"/>
</dbReference>
<keyword evidence="2" id="KW-0813">Transport</keyword>
<dbReference type="Pfam" id="PF00005">
    <property type="entry name" value="ABC_tran"/>
    <property type="match status" value="1"/>
</dbReference>
<evidence type="ECO:0000256" key="7">
    <source>
        <dbReference type="ARBA" id="ARBA00023136"/>
    </source>
</evidence>
<dbReference type="GO" id="GO:0005524">
    <property type="term" value="F:ATP binding"/>
    <property type="evidence" value="ECO:0007669"/>
    <property type="project" value="UniProtKB-KW"/>
</dbReference>
<dbReference type="InterPro" id="IPR003439">
    <property type="entry name" value="ABC_transporter-like_ATP-bd"/>
</dbReference>
<evidence type="ECO:0000256" key="1">
    <source>
        <dbReference type="ARBA" id="ARBA00004448"/>
    </source>
</evidence>
<organism evidence="11 12">
    <name type="scientific">Monosiga brevicollis</name>
    <name type="common">Choanoflagellate</name>
    <dbReference type="NCBI Taxonomy" id="81824"/>
    <lineage>
        <taxon>Eukaryota</taxon>
        <taxon>Choanoflagellata</taxon>
        <taxon>Craspedida</taxon>
        <taxon>Salpingoecidae</taxon>
        <taxon>Monosiga</taxon>
    </lineage>
</organism>